<organism evidence="11 12">
    <name type="scientific">Candidatus Nesciobacter abundans</name>
    <dbReference type="NCBI Taxonomy" id="2601668"/>
    <lineage>
        <taxon>Bacteria</taxon>
        <taxon>Pseudomonadati</taxon>
        <taxon>Pseudomonadota</taxon>
        <taxon>Alphaproteobacteria</taxon>
        <taxon>Holosporales</taxon>
        <taxon>Holosporaceae</taxon>
        <taxon>Candidatus Nesciobacter</taxon>
    </lineage>
</organism>
<dbReference type="PANTHER" id="PTHR42833">
    <property type="entry name" value="URIDYLATE KINASE"/>
    <property type="match status" value="1"/>
</dbReference>
<evidence type="ECO:0000256" key="8">
    <source>
        <dbReference type="ARBA" id="ARBA00022975"/>
    </source>
</evidence>
<dbReference type="EC" id="2.7.4.22" evidence="3"/>
<dbReference type="SUPFAM" id="SSF53633">
    <property type="entry name" value="Carbamate kinase-like"/>
    <property type="match status" value="1"/>
</dbReference>
<dbReference type="AlphaFoldDB" id="A0A5C0UGJ7"/>
<dbReference type="InterPro" id="IPR036393">
    <property type="entry name" value="AceGlu_kinase-like_sf"/>
</dbReference>
<keyword evidence="7" id="KW-0067">ATP-binding</keyword>
<sequence length="241" mass="26500">MSRNFSADFLKQGVGLVKISGLYFTNQHEGYGLSKNNTQAPREELKEFIDNIPLGKLVFMVGGGNIRRGRDYKGVEKVFNDRIGVLSTVINALDLSSMFKAKSVVYSPICKEDIIRPYDPLKIIDENEKSYSILAGGLGWCGNISTDTAMVIRALELGCNWACKISSSGGVFDKDPKFDKDAQLIKSISYDEAIEFGAFDKSAIAIAKENSLKLVMSSISELQKIISSDLKKENFVGTIVS</sequence>
<dbReference type="OrthoDB" id="9807458at2"/>
<evidence type="ECO:0000256" key="1">
    <source>
        <dbReference type="ARBA" id="ARBA00004791"/>
    </source>
</evidence>
<dbReference type="Gene3D" id="3.40.1160.10">
    <property type="entry name" value="Acetylglutamate kinase-like"/>
    <property type="match status" value="1"/>
</dbReference>
<evidence type="ECO:0000256" key="7">
    <source>
        <dbReference type="ARBA" id="ARBA00022840"/>
    </source>
</evidence>
<keyword evidence="12" id="KW-1185">Reference proteome</keyword>
<keyword evidence="8" id="KW-0665">Pyrimidine biosynthesis</keyword>
<protein>
    <recommendedName>
        <fullName evidence="3">UMP kinase</fullName>
        <ecNumber evidence="3">2.7.4.22</ecNumber>
    </recommendedName>
    <alternativeName>
        <fullName evidence="9">Uridine monophosphate kinase</fullName>
    </alternativeName>
</protein>
<dbReference type="InterPro" id="IPR001048">
    <property type="entry name" value="Asp/Glu/Uridylate_kinase"/>
</dbReference>
<accession>A0A5C0UGJ7</accession>
<evidence type="ECO:0000256" key="6">
    <source>
        <dbReference type="ARBA" id="ARBA00022777"/>
    </source>
</evidence>
<evidence type="ECO:0000256" key="5">
    <source>
        <dbReference type="ARBA" id="ARBA00022741"/>
    </source>
</evidence>
<feature type="domain" description="Aspartate/glutamate/uridylate kinase" evidence="10">
    <location>
        <begin position="18"/>
        <end position="213"/>
    </location>
</feature>
<dbReference type="GO" id="GO:0005524">
    <property type="term" value="F:ATP binding"/>
    <property type="evidence" value="ECO:0007669"/>
    <property type="project" value="UniProtKB-KW"/>
</dbReference>
<evidence type="ECO:0000256" key="4">
    <source>
        <dbReference type="ARBA" id="ARBA00022679"/>
    </source>
</evidence>
<keyword evidence="4" id="KW-0808">Transferase</keyword>
<dbReference type="GO" id="GO:0006225">
    <property type="term" value="P:UDP biosynthetic process"/>
    <property type="evidence" value="ECO:0007669"/>
    <property type="project" value="TreeGrafter"/>
</dbReference>
<comment type="pathway">
    <text evidence="1">Pyrimidine metabolism; CTP biosynthesis via de novo pathway; UDP from UMP (UMPK route): step 1/1.</text>
</comment>
<dbReference type="RefSeq" id="WP_148972321.1">
    <property type="nucleotide sequence ID" value="NZ_CP043314.1"/>
</dbReference>
<evidence type="ECO:0000259" key="10">
    <source>
        <dbReference type="Pfam" id="PF00696"/>
    </source>
</evidence>
<keyword evidence="5" id="KW-0547">Nucleotide-binding</keyword>
<dbReference type="KEGG" id="nabu:FZC36_02035"/>
<evidence type="ECO:0000256" key="3">
    <source>
        <dbReference type="ARBA" id="ARBA00012899"/>
    </source>
</evidence>
<dbReference type="EMBL" id="CP043314">
    <property type="protein sequence ID" value="QEK39198.1"/>
    <property type="molecule type" value="Genomic_DNA"/>
</dbReference>
<dbReference type="GO" id="GO:0033862">
    <property type="term" value="F:UMP kinase activity"/>
    <property type="evidence" value="ECO:0007669"/>
    <property type="project" value="UniProtKB-EC"/>
</dbReference>
<evidence type="ECO:0000313" key="12">
    <source>
        <dbReference type="Proteomes" id="UP000324924"/>
    </source>
</evidence>
<dbReference type="PANTHER" id="PTHR42833:SF4">
    <property type="entry name" value="URIDYLATE KINASE PUMPKIN, CHLOROPLASTIC"/>
    <property type="match status" value="1"/>
</dbReference>
<comment type="similarity">
    <text evidence="2">Belongs to the UMP kinase family.</text>
</comment>
<proteinExistence type="inferred from homology"/>
<keyword evidence="6" id="KW-0418">Kinase</keyword>
<evidence type="ECO:0000256" key="2">
    <source>
        <dbReference type="ARBA" id="ARBA00007614"/>
    </source>
</evidence>
<name>A0A5C0UGJ7_9PROT</name>
<reference evidence="11 12" key="1">
    <citation type="submission" date="2019-08" db="EMBL/GenBank/DDBJ databases">
        <title>Highly reduced genomes of protist endosymbionts show evolutionary convergence.</title>
        <authorList>
            <person name="George E."/>
            <person name="Husnik F."/>
            <person name="Tashyreva D."/>
            <person name="Prokopchuk G."/>
            <person name="Horak A."/>
            <person name="Kwong W.K."/>
            <person name="Lukes J."/>
            <person name="Keeling P.J."/>
        </authorList>
    </citation>
    <scope>NUCLEOTIDE SEQUENCE [LARGE SCALE GENOMIC DNA]</scope>
    <source>
        <strain evidence="11">1604HC</strain>
    </source>
</reference>
<dbReference type="Proteomes" id="UP000324924">
    <property type="component" value="Chromosome"/>
</dbReference>
<dbReference type="Pfam" id="PF00696">
    <property type="entry name" value="AA_kinase"/>
    <property type="match status" value="1"/>
</dbReference>
<gene>
    <name evidence="11" type="ORF">FZC36_02035</name>
</gene>
<evidence type="ECO:0000313" key="11">
    <source>
        <dbReference type="EMBL" id="QEK39198.1"/>
    </source>
</evidence>
<evidence type="ECO:0000256" key="9">
    <source>
        <dbReference type="ARBA" id="ARBA00032092"/>
    </source>
</evidence>